<evidence type="ECO:0000313" key="1">
    <source>
        <dbReference type="EMBL" id="KAA6398201.1"/>
    </source>
</evidence>
<gene>
    <name evidence="1" type="ORF">EZS28_006268</name>
</gene>
<protein>
    <submittedName>
        <fullName evidence="1">Uncharacterized protein</fullName>
    </submittedName>
</protein>
<name>A0A5J4WTH1_9EUKA</name>
<reference evidence="1 2" key="1">
    <citation type="submission" date="2019-03" db="EMBL/GenBank/DDBJ databases">
        <title>Single cell metagenomics reveals metabolic interactions within the superorganism composed of flagellate Streblomastix strix and complex community of Bacteroidetes bacteria on its surface.</title>
        <authorList>
            <person name="Treitli S.C."/>
            <person name="Kolisko M."/>
            <person name="Husnik F."/>
            <person name="Keeling P."/>
            <person name="Hampl V."/>
        </authorList>
    </citation>
    <scope>NUCLEOTIDE SEQUENCE [LARGE SCALE GENOMIC DNA]</scope>
    <source>
        <strain evidence="1">ST1C</strain>
    </source>
</reference>
<sequence>MELGVANAAKQVAKAAFTVAKFAKLLYVLAVKKSAIIAEVLCVKTAHRMGRRTTRSIVKEVADAAGEFRE</sequence>
<dbReference type="Proteomes" id="UP000324800">
    <property type="component" value="Unassembled WGS sequence"/>
</dbReference>
<dbReference type="EMBL" id="SNRW01001009">
    <property type="protein sequence ID" value="KAA6398201.1"/>
    <property type="molecule type" value="Genomic_DNA"/>
</dbReference>
<accession>A0A5J4WTH1</accession>
<proteinExistence type="predicted"/>
<evidence type="ECO:0000313" key="2">
    <source>
        <dbReference type="Proteomes" id="UP000324800"/>
    </source>
</evidence>
<comment type="caution">
    <text evidence="1">The sequence shown here is derived from an EMBL/GenBank/DDBJ whole genome shotgun (WGS) entry which is preliminary data.</text>
</comment>
<dbReference type="AlphaFoldDB" id="A0A5J4WTH1"/>
<organism evidence="1 2">
    <name type="scientific">Streblomastix strix</name>
    <dbReference type="NCBI Taxonomy" id="222440"/>
    <lineage>
        <taxon>Eukaryota</taxon>
        <taxon>Metamonada</taxon>
        <taxon>Preaxostyla</taxon>
        <taxon>Oxymonadida</taxon>
        <taxon>Streblomastigidae</taxon>
        <taxon>Streblomastix</taxon>
    </lineage>
</organism>